<keyword evidence="3" id="KW-1185">Reference proteome</keyword>
<dbReference type="EMBL" id="JACIIZ010000010">
    <property type="protein sequence ID" value="MBB6253061.1"/>
    <property type="molecule type" value="Genomic_DNA"/>
</dbReference>
<dbReference type="InterPro" id="IPR010753">
    <property type="entry name" value="DUF1330"/>
</dbReference>
<dbReference type="Proteomes" id="UP000539175">
    <property type="component" value="Unassembled WGS sequence"/>
</dbReference>
<protein>
    <submittedName>
        <fullName evidence="2">Uncharacterized protein (DUF1330 family)</fullName>
    </submittedName>
</protein>
<organism evidence="2 3">
    <name type="scientific">Nitrospirillum iridis</name>
    <dbReference type="NCBI Taxonomy" id="765888"/>
    <lineage>
        <taxon>Bacteria</taxon>
        <taxon>Pseudomonadati</taxon>
        <taxon>Pseudomonadota</taxon>
        <taxon>Alphaproteobacteria</taxon>
        <taxon>Rhodospirillales</taxon>
        <taxon>Azospirillaceae</taxon>
        <taxon>Nitrospirillum</taxon>
    </lineage>
</organism>
<dbReference type="PANTHER" id="PTHR41521">
    <property type="match status" value="1"/>
</dbReference>
<name>A0A7X0B165_9PROT</name>
<reference evidence="2 3" key="1">
    <citation type="submission" date="2020-08" db="EMBL/GenBank/DDBJ databases">
        <title>Genomic Encyclopedia of Type Strains, Phase IV (KMG-IV): sequencing the most valuable type-strain genomes for metagenomic binning, comparative biology and taxonomic classification.</title>
        <authorList>
            <person name="Goeker M."/>
        </authorList>
    </citation>
    <scope>NUCLEOTIDE SEQUENCE [LARGE SCALE GENOMIC DNA]</scope>
    <source>
        <strain evidence="2 3">DSM 22198</strain>
    </source>
</reference>
<feature type="domain" description="DUF1330" evidence="1">
    <location>
        <begin position="3"/>
        <end position="92"/>
    </location>
</feature>
<dbReference type="RefSeq" id="WP_184803102.1">
    <property type="nucleotide sequence ID" value="NZ_JACIIZ010000010.1"/>
</dbReference>
<evidence type="ECO:0000313" key="3">
    <source>
        <dbReference type="Proteomes" id="UP000539175"/>
    </source>
</evidence>
<gene>
    <name evidence="2" type="ORF">FHS74_003630</name>
</gene>
<sequence>MPAHLVATIRITDPARFGHYLKAINGPAEAHGGEYVLRGKVAEVMEGAVDPEERVVVIRFPTMEAAKGYVGSDAYRAATAHRVGAGRVETRLLADPPSQQE</sequence>
<evidence type="ECO:0000313" key="2">
    <source>
        <dbReference type="EMBL" id="MBB6253061.1"/>
    </source>
</evidence>
<dbReference type="PANTHER" id="PTHR41521:SF4">
    <property type="entry name" value="BLR0684 PROTEIN"/>
    <property type="match status" value="1"/>
</dbReference>
<evidence type="ECO:0000259" key="1">
    <source>
        <dbReference type="Pfam" id="PF07045"/>
    </source>
</evidence>
<dbReference type="AlphaFoldDB" id="A0A7X0B165"/>
<dbReference type="Pfam" id="PF07045">
    <property type="entry name" value="DUF1330"/>
    <property type="match status" value="1"/>
</dbReference>
<comment type="caution">
    <text evidence="2">The sequence shown here is derived from an EMBL/GenBank/DDBJ whole genome shotgun (WGS) entry which is preliminary data.</text>
</comment>
<dbReference type="SUPFAM" id="SSF54909">
    <property type="entry name" value="Dimeric alpha+beta barrel"/>
    <property type="match status" value="1"/>
</dbReference>
<accession>A0A7X0B165</accession>
<proteinExistence type="predicted"/>
<dbReference type="InterPro" id="IPR011008">
    <property type="entry name" value="Dimeric_a/b-barrel"/>
</dbReference>
<dbReference type="Gene3D" id="3.30.70.100">
    <property type="match status" value="1"/>
</dbReference>